<dbReference type="InterPro" id="IPR001387">
    <property type="entry name" value="Cro/C1-type_HTH"/>
</dbReference>
<accession>A0ABP4NJW0</accession>
<dbReference type="RefSeq" id="WP_147362606.1">
    <property type="nucleotide sequence ID" value="NZ_BAAANW010000007.1"/>
</dbReference>
<evidence type="ECO:0000259" key="1">
    <source>
        <dbReference type="PROSITE" id="PS50943"/>
    </source>
</evidence>
<gene>
    <name evidence="2" type="ORF">GCM10009763_09370</name>
</gene>
<dbReference type="EMBL" id="BAAANW010000007">
    <property type="protein sequence ID" value="GAA1562989.1"/>
    <property type="molecule type" value="Genomic_DNA"/>
</dbReference>
<evidence type="ECO:0000313" key="2">
    <source>
        <dbReference type="EMBL" id="GAA1562989.1"/>
    </source>
</evidence>
<dbReference type="Proteomes" id="UP001500350">
    <property type="component" value="Unassembled WGS sequence"/>
</dbReference>
<organism evidence="2 3">
    <name type="scientific">Dermacoccus profundi</name>
    <dbReference type="NCBI Taxonomy" id="322602"/>
    <lineage>
        <taxon>Bacteria</taxon>
        <taxon>Bacillati</taxon>
        <taxon>Actinomycetota</taxon>
        <taxon>Actinomycetes</taxon>
        <taxon>Micrococcales</taxon>
        <taxon>Dermacoccaceae</taxon>
        <taxon>Dermacoccus</taxon>
    </lineage>
</organism>
<feature type="domain" description="HTH cro/C1-type" evidence="1">
    <location>
        <begin position="11"/>
        <end position="65"/>
    </location>
</feature>
<reference evidence="3" key="1">
    <citation type="journal article" date="2019" name="Int. J. Syst. Evol. Microbiol.">
        <title>The Global Catalogue of Microorganisms (GCM) 10K type strain sequencing project: providing services to taxonomists for standard genome sequencing and annotation.</title>
        <authorList>
            <consortium name="The Broad Institute Genomics Platform"/>
            <consortium name="The Broad Institute Genome Sequencing Center for Infectious Disease"/>
            <person name="Wu L."/>
            <person name="Ma J."/>
        </authorList>
    </citation>
    <scope>NUCLEOTIDE SEQUENCE [LARGE SCALE GENOMIC DNA]</scope>
    <source>
        <strain evidence="3">JCM 14589</strain>
    </source>
</reference>
<dbReference type="PROSITE" id="PS50943">
    <property type="entry name" value="HTH_CROC1"/>
    <property type="match status" value="1"/>
</dbReference>
<name>A0ABP4NJW0_9MICO</name>
<sequence length="81" mass="9079">MNLSAAVAAQLRAERVEARMPFETLEVLAEIPANDLRAFEDGRREPSLEQLQQLAAVHGFKLSAFLEMYEERCLEGSTISL</sequence>
<evidence type="ECO:0000313" key="3">
    <source>
        <dbReference type="Proteomes" id="UP001500350"/>
    </source>
</evidence>
<comment type="caution">
    <text evidence="2">The sequence shown here is derived from an EMBL/GenBank/DDBJ whole genome shotgun (WGS) entry which is preliminary data.</text>
</comment>
<dbReference type="InterPro" id="IPR010982">
    <property type="entry name" value="Lambda_DNA-bd_dom_sf"/>
</dbReference>
<dbReference type="Gene3D" id="1.10.260.40">
    <property type="entry name" value="lambda repressor-like DNA-binding domains"/>
    <property type="match status" value="1"/>
</dbReference>
<dbReference type="SUPFAM" id="SSF47413">
    <property type="entry name" value="lambda repressor-like DNA-binding domains"/>
    <property type="match status" value="1"/>
</dbReference>
<proteinExistence type="predicted"/>
<protein>
    <recommendedName>
        <fullName evidence="1">HTH cro/C1-type domain-containing protein</fullName>
    </recommendedName>
</protein>
<keyword evidence="3" id="KW-1185">Reference proteome</keyword>